<dbReference type="SUPFAM" id="SSF52540">
    <property type="entry name" value="P-loop containing nucleoside triphosphate hydrolases"/>
    <property type="match status" value="1"/>
</dbReference>
<dbReference type="SUPFAM" id="SSF46785">
    <property type="entry name" value="Winged helix' DNA-binding domain"/>
    <property type="match status" value="1"/>
</dbReference>
<evidence type="ECO:0000256" key="4">
    <source>
        <dbReference type="ARBA" id="ARBA00022692"/>
    </source>
</evidence>
<dbReference type="InterPro" id="IPR018850">
    <property type="entry name" value="Mt_escape_2_C"/>
</dbReference>
<comment type="subcellular location">
    <subcellularLocation>
        <location evidence="1">Mitochondrion inner membrane</location>
        <topology evidence="1">Single-pass membrane protein</topology>
    </subcellularLocation>
</comment>
<keyword evidence="6" id="KW-1133">Transmembrane helix</keyword>
<dbReference type="SUPFAM" id="SSF54928">
    <property type="entry name" value="RNA-binding domain, RBD"/>
    <property type="match status" value="1"/>
</dbReference>
<dbReference type="Pfam" id="PF01399">
    <property type="entry name" value="PCI"/>
    <property type="match status" value="1"/>
</dbReference>
<dbReference type="InterPro" id="IPR036390">
    <property type="entry name" value="WH_DNA-bd_sf"/>
</dbReference>
<feature type="region of interest" description="Disordered" evidence="10">
    <location>
        <begin position="1038"/>
        <end position="1067"/>
    </location>
</feature>
<accession>A0ABQ0LZZ2</accession>
<evidence type="ECO:0000259" key="12">
    <source>
        <dbReference type="PROSITE" id="PS51279"/>
    </source>
</evidence>
<dbReference type="Gene3D" id="1.25.40.570">
    <property type="match status" value="1"/>
</dbReference>
<evidence type="ECO:0000256" key="2">
    <source>
        <dbReference type="ARBA" id="ARBA00010320"/>
    </source>
</evidence>
<dbReference type="InterPro" id="IPR011990">
    <property type="entry name" value="TPR-like_helical_dom_sf"/>
</dbReference>
<organism evidence="13 14">
    <name type="scientific">Mycena chlorophos</name>
    <name type="common">Agaric fungus</name>
    <name type="synonym">Agaricus chlorophos</name>
    <dbReference type="NCBI Taxonomy" id="658473"/>
    <lineage>
        <taxon>Eukaryota</taxon>
        <taxon>Fungi</taxon>
        <taxon>Dikarya</taxon>
        <taxon>Basidiomycota</taxon>
        <taxon>Agaricomycotina</taxon>
        <taxon>Agaricomycetes</taxon>
        <taxon>Agaricomycetidae</taxon>
        <taxon>Agaricales</taxon>
        <taxon>Marasmiineae</taxon>
        <taxon>Mycenaceae</taxon>
        <taxon>Mycena</taxon>
    </lineage>
</organism>
<evidence type="ECO:0000256" key="5">
    <source>
        <dbReference type="ARBA" id="ARBA00022792"/>
    </source>
</evidence>
<dbReference type="EMBL" id="DF849025">
    <property type="protein sequence ID" value="GAT55496.1"/>
    <property type="molecule type" value="Genomic_DNA"/>
</dbReference>
<dbReference type="SUPFAM" id="SSF48452">
    <property type="entry name" value="TPR-like"/>
    <property type="match status" value="1"/>
</dbReference>
<feature type="region of interest" description="Disordered" evidence="10">
    <location>
        <begin position="494"/>
        <end position="555"/>
    </location>
</feature>
<feature type="domain" description="BCNT-C" evidence="12">
    <location>
        <begin position="524"/>
        <end position="610"/>
    </location>
</feature>
<keyword evidence="4" id="KW-0812">Transmembrane</keyword>
<evidence type="ECO:0000256" key="1">
    <source>
        <dbReference type="ARBA" id="ARBA00004434"/>
    </source>
</evidence>
<dbReference type="Pfam" id="PF10602">
    <property type="entry name" value="RPN7"/>
    <property type="match status" value="1"/>
</dbReference>
<feature type="compositionally biased region" description="Basic and acidic residues" evidence="10">
    <location>
        <begin position="439"/>
        <end position="448"/>
    </location>
</feature>
<evidence type="ECO:0000256" key="7">
    <source>
        <dbReference type="ARBA" id="ARBA00023128"/>
    </source>
</evidence>
<dbReference type="Pfam" id="PF21154">
    <property type="entry name" value="RPN7_PSMD6_C"/>
    <property type="match status" value="1"/>
</dbReference>
<feature type="region of interest" description="Disordered" evidence="10">
    <location>
        <begin position="399"/>
        <end position="448"/>
    </location>
</feature>
<dbReference type="Pfam" id="PF07572">
    <property type="entry name" value="BCNT"/>
    <property type="match status" value="1"/>
</dbReference>
<feature type="compositionally biased region" description="Basic and acidic residues" evidence="10">
    <location>
        <begin position="1038"/>
        <end position="1056"/>
    </location>
</feature>
<keyword evidence="7" id="KW-0496">Mitochondrion</keyword>
<comment type="function">
    <text evidence="9">Plays a role in maintaining the mitochondrial genome and in controlling the mtDNA escape. Involved in the regulation of mtDNA nucleotide structure and number. May have a dispensable role in early maturation of pre-rRNA.</text>
</comment>
<dbReference type="PROSITE" id="PS51279">
    <property type="entry name" value="BCNT_C"/>
    <property type="match status" value="1"/>
</dbReference>
<dbReference type="InterPro" id="IPR011421">
    <property type="entry name" value="BCNT-C"/>
</dbReference>
<dbReference type="Pfam" id="PF10443">
    <property type="entry name" value="RNA12"/>
    <property type="match status" value="1"/>
</dbReference>
<evidence type="ECO:0000256" key="10">
    <source>
        <dbReference type="SAM" id="MobiDB-lite"/>
    </source>
</evidence>
<feature type="compositionally biased region" description="Basic residues" evidence="10">
    <location>
        <begin position="524"/>
        <end position="534"/>
    </location>
</feature>
<dbReference type="InterPro" id="IPR000717">
    <property type="entry name" value="PCI_dom"/>
</dbReference>
<feature type="compositionally biased region" description="Acidic residues" evidence="10">
    <location>
        <begin position="414"/>
        <end position="425"/>
    </location>
</feature>
<dbReference type="InterPro" id="IPR035979">
    <property type="entry name" value="RBD_domain_sf"/>
</dbReference>
<evidence type="ECO:0000313" key="14">
    <source>
        <dbReference type="Proteomes" id="UP000815677"/>
    </source>
</evidence>
<evidence type="ECO:0000256" key="9">
    <source>
        <dbReference type="ARBA" id="ARBA00025276"/>
    </source>
</evidence>
<dbReference type="PANTHER" id="PTHR32198">
    <property type="entry name" value="MITOCHONDRIAL ESCAPE PROTEIN 2"/>
    <property type="match status" value="1"/>
</dbReference>
<gene>
    <name evidence="13" type="ORF">MCHLO_12256</name>
</gene>
<dbReference type="InterPro" id="IPR027417">
    <property type="entry name" value="P-loop_NTPase"/>
</dbReference>
<keyword evidence="8" id="KW-0472">Membrane</keyword>
<dbReference type="InterPro" id="IPR049549">
    <property type="entry name" value="RPN7_PSMD6_C"/>
</dbReference>
<evidence type="ECO:0000256" key="8">
    <source>
        <dbReference type="ARBA" id="ARBA00023136"/>
    </source>
</evidence>
<dbReference type="PANTHER" id="PTHR32198:SF2">
    <property type="entry name" value="MITOCHONDRIAL ESCAPE PROTEIN 2"/>
    <property type="match status" value="1"/>
</dbReference>
<keyword evidence="14" id="KW-1185">Reference proteome</keyword>
<evidence type="ECO:0000313" key="13">
    <source>
        <dbReference type="EMBL" id="GAT55496.1"/>
    </source>
</evidence>
<evidence type="ECO:0000256" key="6">
    <source>
        <dbReference type="ARBA" id="ARBA00022989"/>
    </source>
</evidence>
<comment type="similarity">
    <text evidence="2">Belongs to the YME2 family.</text>
</comment>
<sequence length="1389" mass="155206">MSDDVVLPIPNLSLAQNLFTISQSSLSRLHDDARKALLEGIKENEMGPWYRSLTGQVASDTVSSPSSSSPPAVLPLDAALLADLEKKNKEALEKLDERLKHAQETEGESEISDALRGRANYLTKIGDKDASAAQLLAFEKTPGLGSRIDIALTLVRIAFFWGNTEDITKYLSKAETLIEEGGDWDRRNRLKVYRGLYLLSIRQFKTGGDLFIDALSTFTATELISYNDFVGMTVIAGVLGLSRVDLKKKIISASEVNQVLPEIPLLGELMNNLYACHYDKFFRALAELEQTHLLPSRILAPHTRYYVREMRILAYTQLLESYRSLTLESLGGAFGVSVGFIDNEISRFIAAGRLHCTIDKVHGTVDTTRPLKKAAQYETVIKHGDILLNEVQRLAKVFDSEDDPDFVPPAVDPELSEEDEEDDEQPDLKRVRTTSPPKQTEEEKREAGKALWQSFLADETGASSSSSAPPAPKSMVKVEKRYFFAGEETIEVVEVEEDSPEAKKWPRWVPPDVEPPPAPAPAPAKRKPGPRKSKSTLADIPTTKPRKLSTLDKSAMDWKAHVAGTSNEERDELDSHRRGGGYLDKVDFLSRVEARKEDVLESNSRKRRRDATTALPTHRAQLFIDSLPTTANYFEFFTAQPWVKYYQPATIEALRNHLSAVKKHNFAVAEMEPHIKDGGIFVTFEYTAQPGVDSEVALKEIEAEVNDFNKYGALPSLLRGHKPNAWLVKGEPWIEDMWRLSSKFLNVYFDGPDVGEERIYRLMRPYGTIQNIIQPPTFPAGSKRFMTVLFREGRGAATARNVLHGLEVQNASGAPPTRLNIQYASQFKDRSQKVGDWITNHPRISLPILLFLAGTISYAIFDPIRYFTVKGTMQGWFVLKEYRIYRWLHAKSVELRILSSPEREDSQDIWKERQQAEKDTRAYLNDWPSTIAFVHGPLGSGKTRMLERVLGDSTRTVLTIDCRKLQDAQSDAKVVGTLAKQLGYVPVFSFVNSISQVADLVSVGLTGQKANLSSSLPEQIRQMLAVVRAAIKSVGASEQREVQRRAKRNADRDAKNDANAANSAEKKAETELQAVSALPVVVIRNFDSRGSNREDVFDELAEWAASLVEQKLAHVIVVTDNRENAKRVAKALPSKPLASIALSDADSASAQAFVKRKLEDMNLTYTHDQIESIKRLGGRASDLENLIHKVRNGATIDAAVEDIISRGVGELRKNAFGDDAEDAKSLPWTREEAWALFKLLAKKSEVPYHDVLLEFPFKGNETALRAMEHAEIISIATHNGRPSAIIPGRPVYLYVFQRLVDDPIFQATQEIAFNEKLITSSESTIKTCEQELLSLKEIAGQESHWLWGGNTATTARSRYLFSKMHAATLKIEALERKNTDLKKVLAKGG</sequence>
<evidence type="ECO:0000256" key="3">
    <source>
        <dbReference type="ARBA" id="ARBA00020222"/>
    </source>
</evidence>
<evidence type="ECO:0000259" key="11">
    <source>
        <dbReference type="PROSITE" id="PS50250"/>
    </source>
</evidence>
<keyword evidence="5" id="KW-0999">Mitochondrion inner membrane</keyword>
<dbReference type="Gene3D" id="3.40.50.300">
    <property type="entry name" value="P-loop containing nucleotide triphosphate hydrolases"/>
    <property type="match status" value="1"/>
</dbReference>
<dbReference type="InterPro" id="IPR039627">
    <property type="entry name" value="Yme2_C"/>
</dbReference>
<reference evidence="13" key="1">
    <citation type="submission" date="2014-09" db="EMBL/GenBank/DDBJ databases">
        <title>Genome sequence of the luminous mushroom Mycena chlorophos for searching fungal bioluminescence genes.</title>
        <authorList>
            <person name="Tanaka Y."/>
            <person name="Kasuga D."/>
            <person name="Oba Y."/>
            <person name="Hase S."/>
            <person name="Sato K."/>
            <person name="Oba Y."/>
            <person name="Sakakibara Y."/>
        </authorList>
    </citation>
    <scope>NUCLEOTIDE SEQUENCE</scope>
</reference>
<proteinExistence type="inferred from homology"/>
<feature type="compositionally biased region" description="Pro residues" evidence="10">
    <location>
        <begin position="508"/>
        <end position="522"/>
    </location>
</feature>
<dbReference type="SMART" id="SM00088">
    <property type="entry name" value="PINT"/>
    <property type="match status" value="1"/>
</dbReference>
<dbReference type="PROSITE" id="PS50250">
    <property type="entry name" value="PCI"/>
    <property type="match status" value="1"/>
</dbReference>
<feature type="domain" description="PCI" evidence="11">
    <location>
        <begin position="203"/>
        <end position="372"/>
    </location>
</feature>
<dbReference type="Proteomes" id="UP000815677">
    <property type="component" value="Unassembled WGS sequence"/>
</dbReference>
<name>A0ABQ0LZZ2_MYCCL</name>
<dbReference type="InterPro" id="IPR045135">
    <property type="entry name" value="Rpn7_N"/>
</dbReference>
<protein>
    <recommendedName>
        <fullName evidence="3">Mitochondrial escape protein 2</fullName>
    </recommendedName>
</protein>